<dbReference type="Pfam" id="PF00156">
    <property type="entry name" value="Pribosyltran"/>
    <property type="match status" value="1"/>
</dbReference>
<evidence type="ECO:0000256" key="4">
    <source>
        <dbReference type="ARBA" id="ARBA00022490"/>
    </source>
</evidence>
<dbReference type="PANTHER" id="PTHR11776:SF7">
    <property type="entry name" value="PHOSPHORIBOSYLTRANSFERASE DOMAIN-CONTAINING PROTEIN"/>
    <property type="match status" value="1"/>
</dbReference>
<reference evidence="11" key="1">
    <citation type="submission" date="2017-02" db="EMBL/GenBank/DDBJ databases">
        <authorList>
            <person name="Varghese N."/>
            <person name="Submissions S."/>
        </authorList>
    </citation>
    <scope>NUCLEOTIDE SEQUENCE [LARGE SCALE GENOMIC DNA]</scope>
    <source>
        <strain evidence="11">VKM Ac-2052</strain>
    </source>
</reference>
<evidence type="ECO:0000256" key="5">
    <source>
        <dbReference type="ARBA" id="ARBA00022676"/>
    </source>
</evidence>
<gene>
    <name evidence="10" type="ORF">SAMN06295879_2418</name>
</gene>
<accession>A0A1T4Y7K2</accession>
<dbReference type="InterPro" id="IPR050120">
    <property type="entry name" value="Adenine_PRTase"/>
</dbReference>
<keyword evidence="7" id="KW-0660">Purine salvage</keyword>
<sequence length="182" mass="19343">MSTPEVTSARHHVLKQFTWISGDADTWGMLANPHSLSAIITGLTELARPAQPDLILGIEARGFVLGPAVAAALGVGFVPVRKEGGMFPGDVIRRITAPDYRGNTVELSTRRDLIQPGQRVVLLDDWVETGSQSLTSAQLVSACEAELCAVVVIVDEASDDARAQLPPIHALVTAKELPGQSD</sequence>
<dbReference type="SUPFAM" id="SSF53271">
    <property type="entry name" value="PRTase-like"/>
    <property type="match status" value="1"/>
</dbReference>
<organism evidence="10 11">
    <name type="scientific">Agreia bicolorata</name>
    <dbReference type="NCBI Taxonomy" id="110935"/>
    <lineage>
        <taxon>Bacteria</taxon>
        <taxon>Bacillati</taxon>
        <taxon>Actinomycetota</taxon>
        <taxon>Actinomycetes</taxon>
        <taxon>Micrococcales</taxon>
        <taxon>Microbacteriaceae</taxon>
        <taxon>Agreia</taxon>
    </lineage>
</organism>
<dbReference type="GO" id="GO:0003999">
    <property type="term" value="F:adenine phosphoribosyltransferase activity"/>
    <property type="evidence" value="ECO:0007669"/>
    <property type="project" value="TreeGrafter"/>
</dbReference>
<dbReference type="InterPro" id="IPR000836">
    <property type="entry name" value="PRTase_dom"/>
</dbReference>
<evidence type="ECO:0000256" key="1">
    <source>
        <dbReference type="ARBA" id="ARBA00004496"/>
    </source>
</evidence>
<dbReference type="CDD" id="cd06223">
    <property type="entry name" value="PRTases_typeI"/>
    <property type="match status" value="1"/>
</dbReference>
<evidence type="ECO:0000313" key="10">
    <source>
        <dbReference type="EMBL" id="SKA97663.1"/>
    </source>
</evidence>
<dbReference type="RefSeq" id="WP_078714628.1">
    <property type="nucleotide sequence ID" value="NZ_FUYG01000006.1"/>
</dbReference>
<evidence type="ECO:0000256" key="6">
    <source>
        <dbReference type="ARBA" id="ARBA00022679"/>
    </source>
</evidence>
<evidence type="ECO:0000256" key="3">
    <source>
        <dbReference type="ARBA" id="ARBA00011738"/>
    </source>
</evidence>
<name>A0A1T4Y7K2_9MICO</name>
<comment type="subunit">
    <text evidence="3">Homodimer.</text>
</comment>
<comment type="subcellular location">
    <subcellularLocation>
        <location evidence="1">Cytoplasm</location>
    </subcellularLocation>
</comment>
<keyword evidence="4" id="KW-0963">Cytoplasm</keyword>
<keyword evidence="5 10" id="KW-0328">Glycosyltransferase</keyword>
<comment type="pathway">
    <text evidence="8">Purine metabolism.</text>
</comment>
<dbReference type="Gene3D" id="3.40.50.2020">
    <property type="match status" value="1"/>
</dbReference>
<dbReference type="Proteomes" id="UP000189735">
    <property type="component" value="Unassembled WGS sequence"/>
</dbReference>
<evidence type="ECO:0000313" key="11">
    <source>
        <dbReference type="Proteomes" id="UP000189735"/>
    </source>
</evidence>
<dbReference type="PANTHER" id="PTHR11776">
    <property type="entry name" value="ADENINE PHOSPHORIBOSYLTRANSFERASE"/>
    <property type="match status" value="1"/>
</dbReference>
<dbReference type="GO" id="GO:0006166">
    <property type="term" value="P:purine ribonucleoside salvage"/>
    <property type="evidence" value="ECO:0007669"/>
    <property type="project" value="UniProtKB-KW"/>
</dbReference>
<evidence type="ECO:0000259" key="9">
    <source>
        <dbReference type="Pfam" id="PF00156"/>
    </source>
</evidence>
<keyword evidence="6 10" id="KW-0808">Transferase</keyword>
<dbReference type="GO" id="GO:0005737">
    <property type="term" value="C:cytoplasm"/>
    <property type="evidence" value="ECO:0007669"/>
    <property type="project" value="UniProtKB-SubCell"/>
</dbReference>
<protein>
    <submittedName>
        <fullName evidence="10">Adenine phosphoribosyltransferase</fullName>
    </submittedName>
</protein>
<evidence type="ECO:0000256" key="7">
    <source>
        <dbReference type="ARBA" id="ARBA00022726"/>
    </source>
</evidence>
<dbReference type="InterPro" id="IPR029057">
    <property type="entry name" value="PRTase-like"/>
</dbReference>
<proteinExistence type="inferred from homology"/>
<evidence type="ECO:0000256" key="8">
    <source>
        <dbReference type="ARBA" id="ARBA00025704"/>
    </source>
</evidence>
<feature type="domain" description="Phosphoribosyltransferase" evidence="9">
    <location>
        <begin position="43"/>
        <end position="159"/>
    </location>
</feature>
<dbReference type="EMBL" id="FUYG01000006">
    <property type="protein sequence ID" value="SKA97663.1"/>
    <property type="molecule type" value="Genomic_DNA"/>
</dbReference>
<comment type="similarity">
    <text evidence="2">Belongs to the purine/pyrimidine phosphoribosyltransferase family.</text>
</comment>
<evidence type="ECO:0000256" key="2">
    <source>
        <dbReference type="ARBA" id="ARBA00008391"/>
    </source>
</evidence>
<dbReference type="AlphaFoldDB" id="A0A1T4Y7K2"/>